<organism evidence="1">
    <name type="scientific">Arundo donax</name>
    <name type="common">Giant reed</name>
    <name type="synonym">Donax arundinaceus</name>
    <dbReference type="NCBI Taxonomy" id="35708"/>
    <lineage>
        <taxon>Eukaryota</taxon>
        <taxon>Viridiplantae</taxon>
        <taxon>Streptophyta</taxon>
        <taxon>Embryophyta</taxon>
        <taxon>Tracheophyta</taxon>
        <taxon>Spermatophyta</taxon>
        <taxon>Magnoliopsida</taxon>
        <taxon>Liliopsida</taxon>
        <taxon>Poales</taxon>
        <taxon>Poaceae</taxon>
        <taxon>PACMAD clade</taxon>
        <taxon>Arundinoideae</taxon>
        <taxon>Arundineae</taxon>
        <taxon>Arundo</taxon>
    </lineage>
</organism>
<accession>A0A0A9EZ53</accession>
<dbReference type="EMBL" id="GBRH01194765">
    <property type="protein sequence ID" value="JAE03131.1"/>
    <property type="molecule type" value="Transcribed_RNA"/>
</dbReference>
<reference evidence="1" key="2">
    <citation type="journal article" date="2015" name="Data Brief">
        <title>Shoot transcriptome of the giant reed, Arundo donax.</title>
        <authorList>
            <person name="Barrero R.A."/>
            <person name="Guerrero F.D."/>
            <person name="Moolhuijzen P."/>
            <person name="Goolsby J.A."/>
            <person name="Tidwell J."/>
            <person name="Bellgard S.E."/>
            <person name="Bellgard M.I."/>
        </authorList>
    </citation>
    <scope>NUCLEOTIDE SEQUENCE</scope>
    <source>
        <tissue evidence="1">Shoot tissue taken approximately 20 cm above the soil surface</tissue>
    </source>
</reference>
<sequence length="94" mass="10634">MKNVHSFLRFVFTVEFSSTCDVVPRRTCCNQPGLNFVDTAYLFTETLYTNLYEAITVVSYVAIVGAWRWCARPGTGTMAMAFFLAGQMCPRTLK</sequence>
<protein>
    <submittedName>
        <fullName evidence="1">Uncharacterized protein</fullName>
    </submittedName>
</protein>
<proteinExistence type="predicted"/>
<reference evidence="1" key="1">
    <citation type="submission" date="2014-09" db="EMBL/GenBank/DDBJ databases">
        <authorList>
            <person name="Magalhaes I.L.F."/>
            <person name="Oliveira U."/>
            <person name="Santos F.R."/>
            <person name="Vidigal T.H.D.A."/>
            <person name="Brescovit A.D."/>
            <person name="Santos A.J."/>
        </authorList>
    </citation>
    <scope>NUCLEOTIDE SEQUENCE</scope>
    <source>
        <tissue evidence="1">Shoot tissue taken approximately 20 cm above the soil surface</tissue>
    </source>
</reference>
<evidence type="ECO:0000313" key="1">
    <source>
        <dbReference type="EMBL" id="JAE03131.1"/>
    </source>
</evidence>
<dbReference type="AlphaFoldDB" id="A0A0A9EZ53"/>
<name>A0A0A9EZ53_ARUDO</name>